<proteinExistence type="predicted"/>
<sequence length="797" mass="90324">MAVPAVKYSLVFVVVLSVVFLNLYSNATVINQKSSAYLNTSWHNSNHSTAINHYKSTDGTIVRTILTRMGPNGYPNFGFGFLGNSTNEIFYLVTVRFLGRTSLQKHNRPPVILWFANGNSPVKENATLEFTVHGDLILRNVDEHHVWSTNTSSCNVTRMTLDGNGSFNLVDGKMKRHIWKSFDYPKHTWVPNQPLHFHRHLTSTVSASNLSTGMFLLNLSTESIHIYFNMSPAQKFQTITYGKNFPFGLVFHRYTNRMTYKTEGKSIIRLETDGRLNIYFFASGHSEIFDLSRDEHSDDNCSCPGASIGHSSHFEELKDAGNGFSSCQEMQPDNFLELENVTCFAFVPRLLNIDLERCKRECLQKCSCKAALFQYESKQKIGNCSLPTENFCLKNSTKAIVRHNSLAFIKVHNPSQKKKLSLFLVLIILPLSSFLAFIPGVCCFFLRWRKNRTARGQTRGNSKEESSVHVINILQKFSLKDLISATQEFQVRLGRGGFGSVFEGVLYNGTKVAVKRLGSEANQGKKEFLSEVQTIGSIHHFNLVKLIGYCAERSNRLLVYEFMCNGSLDKWIFQQNQARSLTWETRKKIIVQIAKGLEYLHDHCNPNIIHFDIKPQNILLDEDFNVKISDFGLARLIDHDQTHVSTMPKGTPGYMAPELIRGRNITAKIDIYSFGVVILEIICGRKNSNSWHGDYLIDTVKIKAQEDQLSDLVDEQSEDIQRNNEHAVKMIQIAILCLQKNLYRRPSASILVKVFEGLMNLEPVTDYSFLNSVHVETHQEANPGDTSILASVLSGPR</sequence>
<evidence type="ECO:0000313" key="2">
    <source>
        <dbReference type="Proteomes" id="UP001164539"/>
    </source>
</evidence>
<evidence type="ECO:0000313" key="1">
    <source>
        <dbReference type="EMBL" id="KAJ4726477.1"/>
    </source>
</evidence>
<accession>A0ACC1YSQ6</accession>
<keyword evidence="2" id="KW-1185">Reference proteome</keyword>
<organism evidence="1 2">
    <name type="scientific">Melia azedarach</name>
    <name type="common">Chinaberry tree</name>
    <dbReference type="NCBI Taxonomy" id="155640"/>
    <lineage>
        <taxon>Eukaryota</taxon>
        <taxon>Viridiplantae</taxon>
        <taxon>Streptophyta</taxon>
        <taxon>Embryophyta</taxon>
        <taxon>Tracheophyta</taxon>
        <taxon>Spermatophyta</taxon>
        <taxon>Magnoliopsida</taxon>
        <taxon>eudicotyledons</taxon>
        <taxon>Gunneridae</taxon>
        <taxon>Pentapetalae</taxon>
        <taxon>rosids</taxon>
        <taxon>malvids</taxon>
        <taxon>Sapindales</taxon>
        <taxon>Meliaceae</taxon>
        <taxon>Melia</taxon>
    </lineage>
</organism>
<reference evidence="1 2" key="1">
    <citation type="journal article" date="2023" name="Science">
        <title>Complex scaffold remodeling in plant triterpene biosynthesis.</title>
        <authorList>
            <person name="De La Pena R."/>
            <person name="Hodgson H."/>
            <person name="Liu J.C."/>
            <person name="Stephenson M.J."/>
            <person name="Martin A.C."/>
            <person name="Owen C."/>
            <person name="Harkess A."/>
            <person name="Leebens-Mack J."/>
            <person name="Jimenez L.E."/>
            <person name="Osbourn A."/>
            <person name="Sattely E.S."/>
        </authorList>
    </citation>
    <scope>NUCLEOTIDE SEQUENCE [LARGE SCALE GENOMIC DNA]</scope>
    <source>
        <strain evidence="2">cv. JPN11</strain>
        <tissue evidence="1">Leaf</tissue>
    </source>
</reference>
<name>A0ACC1YSQ6_MELAZ</name>
<dbReference type="EMBL" id="CM051395">
    <property type="protein sequence ID" value="KAJ4726477.1"/>
    <property type="molecule type" value="Genomic_DNA"/>
</dbReference>
<protein>
    <submittedName>
        <fullName evidence="1">Receptor-like kinase</fullName>
    </submittedName>
</protein>
<comment type="caution">
    <text evidence="1">The sequence shown here is derived from an EMBL/GenBank/DDBJ whole genome shotgun (WGS) entry which is preliminary data.</text>
</comment>
<dbReference type="Proteomes" id="UP001164539">
    <property type="component" value="Chromosome 2"/>
</dbReference>
<gene>
    <name evidence="1" type="ORF">OWV82_005177</name>
</gene>